<gene>
    <name evidence="3" type="primary">LOC115628195</name>
</gene>
<proteinExistence type="predicted"/>
<dbReference type="RefSeq" id="XP_030380048.1">
    <property type="nucleotide sequence ID" value="XM_030524188.1"/>
</dbReference>
<evidence type="ECO:0000256" key="1">
    <source>
        <dbReference type="SAM" id="MobiDB-lite"/>
    </source>
</evidence>
<keyword evidence="2" id="KW-1185">Reference proteome</keyword>
<dbReference type="Proteomes" id="UP000504634">
    <property type="component" value="Unplaced"/>
</dbReference>
<dbReference type="AlphaFoldDB" id="A0A6J2TY29"/>
<feature type="compositionally biased region" description="Polar residues" evidence="1">
    <location>
        <begin position="111"/>
        <end position="126"/>
    </location>
</feature>
<protein>
    <submittedName>
        <fullName evidence="3">Uncharacterized protein LOC115628195</fullName>
    </submittedName>
</protein>
<reference evidence="3" key="1">
    <citation type="submission" date="2025-08" db="UniProtKB">
        <authorList>
            <consortium name="RefSeq"/>
        </authorList>
    </citation>
    <scope>IDENTIFICATION</scope>
    <source>
        <strain evidence="3">11010-0011.00</strain>
        <tissue evidence="3">Whole body</tissue>
    </source>
</reference>
<feature type="region of interest" description="Disordered" evidence="1">
    <location>
        <begin position="111"/>
        <end position="130"/>
    </location>
</feature>
<dbReference type="GeneID" id="115628195"/>
<evidence type="ECO:0000313" key="3">
    <source>
        <dbReference type="RefSeq" id="XP_030380048.1"/>
    </source>
</evidence>
<name>A0A6J2TY29_DROLE</name>
<accession>A0A6J2TY29</accession>
<organism evidence="2 3">
    <name type="scientific">Drosophila lebanonensis</name>
    <name type="common">Fruit fly</name>
    <name type="synonym">Scaptodrosophila lebanonensis</name>
    <dbReference type="NCBI Taxonomy" id="7225"/>
    <lineage>
        <taxon>Eukaryota</taxon>
        <taxon>Metazoa</taxon>
        <taxon>Ecdysozoa</taxon>
        <taxon>Arthropoda</taxon>
        <taxon>Hexapoda</taxon>
        <taxon>Insecta</taxon>
        <taxon>Pterygota</taxon>
        <taxon>Neoptera</taxon>
        <taxon>Endopterygota</taxon>
        <taxon>Diptera</taxon>
        <taxon>Brachycera</taxon>
        <taxon>Muscomorpha</taxon>
        <taxon>Ephydroidea</taxon>
        <taxon>Drosophilidae</taxon>
        <taxon>Scaptodrosophila</taxon>
    </lineage>
</organism>
<sequence length="166" mass="18084">MQLCGCQYRMGKTDGKKENENVYSRPACLTNVRNASGGVKVQVEVQSPAPKGSTVEQEQHLSNLVSGTVPTCYNKRVETDDRTKTRPHAHFRLQHSTSSIVTRHQLAVASTRSGSQQDAIASSRVRSSPHAVARSRPAICSSAGPAPNLVGQECPVYRLGFHDEQE</sequence>
<evidence type="ECO:0000313" key="2">
    <source>
        <dbReference type="Proteomes" id="UP000504634"/>
    </source>
</evidence>